<dbReference type="PANTHER" id="PTHR24300:SF319">
    <property type="entry name" value="CYTOCHROME P450, FAMILY 2, SUBFAMILY AC, POLYPEPTIDE 1"/>
    <property type="match status" value="1"/>
</dbReference>
<dbReference type="PROSITE" id="PS00086">
    <property type="entry name" value="CYTOCHROME_P450"/>
    <property type="match status" value="1"/>
</dbReference>
<feature type="binding site" description="axial binding residue" evidence="13">
    <location>
        <position position="300"/>
    </location>
    <ligand>
        <name>heme</name>
        <dbReference type="ChEBI" id="CHEBI:30413"/>
    </ligand>
    <ligandPart>
        <name>Fe</name>
        <dbReference type="ChEBI" id="CHEBI:18248"/>
    </ligandPart>
</feature>
<dbReference type="InterPro" id="IPR001128">
    <property type="entry name" value="Cyt_P450"/>
</dbReference>
<comment type="similarity">
    <text evidence="4 14">Belongs to the cytochrome P450 family.</text>
</comment>
<keyword evidence="10 13" id="KW-0408">Iron</keyword>
<dbReference type="EMBL" id="VFJC01000014">
    <property type="protein sequence ID" value="KAB5554088.1"/>
    <property type="molecule type" value="Genomic_DNA"/>
</dbReference>
<proteinExistence type="inferred from homology"/>
<evidence type="ECO:0000256" key="5">
    <source>
        <dbReference type="ARBA" id="ARBA00022617"/>
    </source>
</evidence>
<evidence type="ECO:0000256" key="14">
    <source>
        <dbReference type="RuleBase" id="RU000461"/>
    </source>
</evidence>
<evidence type="ECO:0000256" key="10">
    <source>
        <dbReference type="ARBA" id="ARBA00023004"/>
    </source>
</evidence>
<dbReference type="Pfam" id="PF00067">
    <property type="entry name" value="p450"/>
    <property type="match status" value="1"/>
</dbReference>
<evidence type="ECO:0000256" key="9">
    <source>
        <dbReference type="ARBA" id="ARBA00023002"/>
    </source>
</evidence>
<dbReference type="GO" id="GO:0005506">
    <property type="term" value="F:iron ion binding"/>
    <property type="evidence" value="ECO:0007669"/>
    <property type="project" value="InterPro"/>
</dbReference>
<keyword evidence="11 14" id="KW-0503">Monooxygenase</keyword>
<evidence type="ECO:0000256" key="4">
    <source>
        <dbReference type="ARBA" id="ARBA00010617"/>
    </source>
</evidence>
<evidence type="ECO:0000256" key="1">
    <source>
        <dbReference type="ARBA" id="ARBA00001971"/>
    </source>
</evidence>
<sequence>MGKRGSEEKITEEIQYLKEVFESFGGKPFDTTEPMNYAVSNIISSIVYGNRFEYSDPQFKEMVKRANENVRIGGSASMRIFNILPWIGPFLKSRRTLHANGEKNKKQVRELVSGLQETLNPEERRGFVDSFLLRKQSDEQSGQKNSRFNEKNLIATVMNLFVAGTDTTSTTLRWGMLLMAKYPHIQVQVHEEIDRVIGGRQPVVEDRKNLPYTDAVIHEIQRLANIIPMSLPHTTSCDVNFNGFFIKKGTTVYPLLMTALRDESQWKSPHTFNPENFLDEQGRFVKKDAFLPFSAGRRVCLGESLARMELFLFFSSLLQHFRFTPPPGVSEDQLDLTGVVGITVNPSPHKLCAVKRT</sequence>
<dbReference type="PANTHER" id="PTHR24300">
    <property type="entry name" value="CYTOCHROME P450 508A4-RELATED"/>
    <property type="match status" value="1"/>
</dbReference>
<comment type="caution">
    <text evidence="15">The sequence shown here is derived from an EMBL/GenBank/DDBJ whole genome shotgun (WGS) entry which is preliminary data.</text>
</comment>
<evidence type="ECO:0000256" key="8">
    <source>
        <dbReference type="ARBA" id="ARBA00022848"/>
    </source>
</evidence>
<dbReference type="Gene3D" id="1.10.630.10">
    <property type="entry name" value="Cytochrome P450"/>
    <property type="match status" value="1"/>
</dbReference>
<reference evidence="15 16" key="1">
    <citation type="submission" date="2019-06" db="EMBL/GenBank/DDBJ databases">
        <title>A chromosome-scale genome assembly of the striped catfish, Pangasianodon hypophthalmus.</title>
        <authorList>
            <person name="Wen M."/>
            <person name="Zahm M."/>
            <person name="Roques C."/>
            <person name="Cabau C."/>
            <person name="Klopp C."/>
            <person name="Donnadieu C."/>
            <person name="Jouanno E."/>
            <person name="Avarre J.-C."/>
            <person name="Campet M."/>
            <person name="Ha T.T.T."/>
            <person name="Dugue R."/>
            <person name="Lampietro C."/>
            <person name="Louis A."/>
            <person name="Herpin A."/>
            <person name="Echchiki A."/>
            <person name="Berthelot C."/>
            <person name="Parey E."/>
            <person name="Roest-Crollius H."/>
            <person name="Braasch I."/>
            <person name="Postlethwait J."/>
            <person name="Bobe J."/>
            <person name="Montfort J."/>
            <person name="Bouchez O."/>
            <person name="Begum T."/>
            <person name="Schartl M."/>
            <person name="Guiguen Y."/>
        </authorList>
    </citation>
    <scope>NUCLEOTIDE SEQUENCE [LARGE SCALE GENOMIC DNA]</scope>
    <source>
        <strain evidence="15 16">Indonesia</strain>
        <tissue evidence="15">Blood</tissue>
    </source>
</reference>
<dbReference type="GO" id="GO:0016712">
    <property type="term" value="F:oxidoreductase activity, acting on paired donors, with incorporation or reduction of molecular oxygen, reduced flavin or flavoprotein as one donor, and incorporation of one atom of oxygen"/>
    <property type="evidence" value="ECO:0007669"/>
    <property type="project" value="TreeGrafter"/>
</dbReference>
<evidence type="ECO:0000256" key="11">
    <source>
        <dbReference type="ARBA" id="ARBA00023033"/>
    </source>
</evidence>
<evidence type="ECO:0000256" key="7">
    <source>
        <dbReference type="ARBA" id="ARBA00022824"/>
    </source>
</evidence>
<dbReference type="SUPFAM" id="SSF48264">
    <property type="entry name" value="Cytochrome P450"/>
    <property type="match status" value="1"/>
</dbReference>
<dbReference type="InterPro" id="IPR036396">
    <property type="entry name" value="Cyt_P450_sf"/>
</dbReference>
<comment type="cofactor">
    <cofactor evidence="1 13">
        <name>heme</name>
        <dbReference type="ChEBI" id="CHEBI:30413"/>
    </cofactor>
</comment>
<dbReference type="InterPro" id="IPR050182">
    <property type="entry name" value="Cytochrome_P450_fam2"/>
</dbReference>
<evidence type="ECO:0000256" key="2">
    <source>
        <dbReference type="ARBA" id="ARBA00004174"/>
    </source>
</evidence>
<dbReference type="InterPro" id="IPR017972">
    <property type="entry name" value="Cyt_P450_CS"/>
</dbReference>
<keyword evidence="16" id="KW-1185">Reference proteome</keyword>
<evidence type="ECO:0000256" key="6">
    <source>
        <dbReference type="ARBA" id="ARBA00022723"/>
    </source>
</evidence>
<keyword evidence="6 13" id="KW-0479">Metal-binding</keyword>
<accession>A0A5N5MGD9</accession>
<gene>
    <name evidence="15" type="ORF">PHYPO_G00046170</name>
</gene>
<dbReference type="PRINTS" id="PR00463">
    <property type="entry name" value="EP450I"/>
</dbReference>
<dbReference type="GO" id="GO:0006805">
    <property type="term" value="P:xenobiotic metabolic process"/>
    <property type="evidence" value="ECO:0007669"/>
    <property type="project" value="TreeGrafter"/>
</dbReference>
<keyword evidence="5 13" id="KW-0349">Heme</keyword>
<evidence type="ECO:0000256" key="3">
    <source>
        <dbReference type="ARBA" id="ARBA00004406"/>
    </source>
</evidence>
<evidence type="ECO:0000313" key="15">
    <source>
        <dbReference type="EMBL" id="KAB5554088.1"/>
    </source>
</evidence>
<keyword evidence="9 14" id="KW-0560">Oxidoreductase</keyword>
<keyword evidence="12" id="KW-0472">Membrane</keyword>
<dbReference type="Proteomes" id="UP000327468">
    <property type="component" value="Chromosome 13"/>
</dbReference>
<comment type="subcellular location">
    <subcellularLocation>
        <location evidence="3">Endoplasmic reticulum membrane</location>
        <topology evidence="3">Peripheral membrane protein</topology>
    </subcellularLocation>
    <subcellularLocation>
        <location evidence="2">Microsome membrane</location>
        <topology evidence="2">Peripheral membrane protein</topology>
    </subcellularLocation>
</comment>
<organism evidence="15 16">
    <name type="scientific">Pangasianodon hypophthalmus</name>
    <name type="common">Striped catfish</name>
    <name type="synonym">Helicophagus hypophthalmus</name>
    <dbReference type="NCBI Taxonomy" id="310915"/>
    <lineage>
        <taxon>Eukaryota</taxon>
        <taxon>Metazoa</taxon>
        <taxon>Chordata</taxon>
        <taxon>Craniata</taxon>
        <taxon>Vertebrata</taxon>
        <taxon>Euteleostomi</taxon>
        <taxon>Actinopterygii</taxon>
        <taxon>Neopterygii</taxon>
        <taxon>Teleostei</taxon>
        <taxon>Ostariophysi</taxon>
        <taxon>Siluriformes</taxon>
        <taxon>Pangasiidae</taxon>
        <taxon>Pangasianodon</taxon>
    </lineage>
</organism>
<protein>
    <submittedName>
        <fullName evidence="15">Uncharacterized protein</fullName>
    </submittedName>
</protein>
<keyword evidence="8" id="KW-0492">Microsome</keyword>
<dbReference type="FunFam" id="1.10.630.10:FF:000238">
    <property type="entry name" value="Cytochrome P450 2A6"/>
    <property type="match status" value="1"/>
</dbReference>
<dbReference type="GO" id="GO:0020037">
    <property type="term" value="F:heme binding"/>
    <property type="evidence" value="ECO:0007669"/>
    <property type="project" value="InterPro"/>
</dbReference>
<evidence type="ECO:0000313" key="16">
    <source>
        <dbReference type="Proteomes" id="UP000327468"/>
    </source>
</evidence>
<dbReference type="AlphaFoldDB" id="A0A5N5MGD9"/>
<name>A0A5N5MGD9_PANHP</name>
<dbReference type="PRINTS" id="PR00385">
    <property type="entry name" value="P450"/>
</dbReference>
<evidence type="ECO:0000256" key="12">
    <source>
        <dbReference type="ARBA" id="ARBA00023136"/>
    </source>
</evidence>
<evidence type="ECO:0000256" key="13">
    <source>
        <dbReference type="PIRSR" id="PIRSR602401-1"/>
    </source>
</evidence>
<dbReference type="InterPro" id="IPR002401">
    <property type="entry name" value="Cyt_P450_E_grp-I"/>
</dbReference>
<dbReference type="GO" id="GO:0006082">
    <property type="term" value="P:organic acid metabolic process"/>
    <property type="evidence" value="ECO:0007669"/>
    <property type="project" value="TreeGrafter"/>
</dbReference>
<keyword evidence="7" id="KW-0256">Endoplasmic reticulum</keyword>
<dbReference type="GO" id="GO:0005789">
    <property type="term" value="C:endoplasmic reticulum membrane"/>
    <property type="evidence" value="ECO:0007669"/>
    <property type="project" value="UniProtKB-SubCell"/>
</dbReference>